<dbReference type="AlphaFoldDB" id="I4B5F6"/>
<sequence length="354" mass="40236">MTSTKAGEDAGAGFHRGLREAVFSFLKTKSLNPIDESGLLRKAIINYTMWFTLYAAYLFVGAQYGWYALLLVLPLAFAMLCIVLSVMHDGSHGAFSNSRFINSLASYSLAFAGGSPILWRQLHVRAHHDNTNVIGHDQDFESGGLIRLHPAQAQHKAHRFQHLYAWFLYMGHSIRWIWFDDIKDYFTNRWPVSPTERKTLLTEIVLAKAWHAASYLIVPALVTGSWQLAIVFYLAHWMILSVALILVFAMAHLTHVQEMPASTAEGKQDWALHQLATTVDFATENRLLSWIVGGLNFQIEHHIFPKISHTRYKLIQPVVKEYCAKHGVRYFEYPTFASVLGGHYRHLKTLGQPA</sequence>
<dbReference type="PANTHER" id="PTHR19353">
    <property type="entry name" value="FATTY ACID DESATURASE 2"/>
    <property type="match status" value="1"/>
</dbReference>
<keyword evidence="1" id="KW-0812">Transmembrane</keyword>
<dbReference type="HOGENOM" id="CLU_030320_0_0_12"/>
<name>I4B5F6_TURPD</name>
<evidence type="ECO:0000313" key="4">
    <source>
        <dbReference type="Proteomes" id="UP000006048"/>
    </source>
</evidence>
<protein>
    <submittedName>
        <fullName evidence="3">Fatty acid desaturase</fullName>
    </submittedName>
</protein>
<gene>
    <name evidence="3" type="ordered locus">Turpa_1866</name>
</gene>
<organism evidence="3 4">
    <name type="scientific">Turneriella parva (strain ATCC BAA-1111 / DSM 21527 / NCTC 11395 / H)</name>
    <name type="common">Leptospira parva</name>
    <dbReference type="NCBI Taxonomy" id="869212"/>
    <lineage>
        <taxon>Bacteria</taxon>
        <taxon>Pseudomonadati</taxon>
        <taxon>Spirochaetota</taxon>
        <taxon>Spirochaetia</taxon>
        <taxon>Leptospirales</taxon>
        <taxon>Leptospiraceae</taxon>
        <taxon>Turneriella</taxon>
    </lineage>
</organism>
<dbReference type="CDD" id="cd03506">
    <property type="entry name" value="Delta6-FADS-like"/>
    <property type="match status" value="1"/>
</dbReference>
<dbReference type="InterPro" id="IPR012171">
    <property type="entry name" value="Fatty_acid_desaturase"/>
</dbReference>
<dbReference type="GO" id="GO:0016020">
    <property type="term" value="C:membrane"/>
    <property type="evidence" value="ECO:0007669"/>
    <property type="project" value="TreeGrafter"/>
</dbReference>
<keyword evidence="1" id="KW-1133">Transmembrane helix</keyword>
<feature type="transmembrane region" description="Helical" evidence="1">
    <location>
        <begin position="228"/>
        <end position="249"/>
    </location>
</feature>
<dbReference type="RefSeq" id="WP_014803022.1">
    <property type="nucleotide sequence ID" value="NC_018020.1"/>
</dbReference>
<dbReference type="KEGG" id="tpx:Turpa_1866"/>
<dbReference type="GO" id="GO:0008610">
    <property type="term" value="P:lipid biosynthetic process"/>
    <property type="evidence" value="ECO:0007669"/>
    <property type="project" value="UniProtKB-ARBA"/>
</dbReference>
<feature type="transmembrane region" description="Helical" evidence="1">
    <location>
        <begin position="200"/>
        <end position="222"/>
    </location>
</feature>
<dbReference type="Proteomes" id="UP000006048">
    <property type="component" value="Chromosome"/>
</dbReference>
<keyword evidence="4" id="KW-1185">Reference proteome</keyword>
<dbReference type="OrthoDB" id="104711at2"/>
<evidence type="ECO:0000313" key="3">
    <source>
        <dbReference type="EMBL" id="AFM12513.1"/>
    </source>
</evidence>
<dbReference type="EMBL" id="CP002959">
    <property type="protein sequence ID" value="AFM12513.1"/>
    <property type="molecule type" value="Genomic_DNA"/>
</dbReference>
<feature type="domain" description="Fatty acid desaturase" evidence="2">
    <location>
        <begin position="65"/>
        <end position="333"/>
    </location>
</feature>
<evidence type="ECO:0000256" key="1">
    <source>
        <dbReference type="SAM" id="Phobius"/>
    </source>
</evidence>
<proteinExistence type="predicted"/>
<keyword evidence="1" id="KW-0472">Membrane</keyword>
<feature type="transmembrane region" description="Helical" evidence="1">
    <location>
        <begin position="100"/>
        <end position="119"/>
    </location>
</feature>
<dbReference type="InterPro" id="IPR005804">
    <property type="entry name" value="FA_desaturase_dom"/>
</dbReference>
<feature type="transmembrane region" description="Helical" evidence="1">
    <location>
        <begin position="163"/>
        <end position="179"/>
    </location>
</feature>
<dbReference type="Pfam" id="PF00487">
    <property type="entry name" value="FA_desaturase"/>
    <property type="match status" value="1"/>
</dbReference>
<accession>I4B5F6</accession>
<dbReference type="GO" id="GO:0016717">
    <property type="term" value="F:oxidoreductase activity, acting on paired donors, with oxidation of a pair of donors resulting in the reduction of molecular oxygen to two molecules of water"/>
    <property type="evidence" value="ECO:0007669"/>
    <property type="project" value="TreeGrafter"/>
</dbReference>
<feature type="transmembrane region" description="Helical" evidence="1">
    <location>
        <begin position="66"/>
        <end position="88"/>
    </location>
</feature>
<reference evidence="3 4" key="1">
    <citation type="submission" date="2012-06" db="EMBL/GenBank/DDBJ databases">
        <title>The complete chromosome of genome of Turneriella parva DSM 21527.</title>
        <authorList>
            <consortium name="US DOE Joint Genome Institute (JGI-PGF)"/>
            <person name="Lucas S."/>
            <person name="Han J."/>
            <person name="Lapidus A."/>
            <person name="Bruce D."/>
            <person name="Goodwin L."/>
            <person name="Pitluck S."/>
            <person name="Peters L."/>
            <person name="Kyrpides N."/>
            <person name="Mavromatis K."/>
            <person name="Ivanova N."/>
            <person name="Mikhailova N."/>
            <person name="Chertkov O."/>
            <person name="Detter J.C."/>
            <person name="Tapia R."/>
            <person name="Han C."/>
            <person name="Land M."/>
            <person name="Hauser L."/>
            <person name="Markowitz V."/>
            <person name="Cheng J.-F."/>
            <person name="Hugenholtz P."/>
            <person name="Woyke T."/>
            <person name="Wu D."/>
            <person name="Gronow S."/>
            <person name="Wellnitz S."/>
            <person name="Brambilla E."/>
            <person name="Klenk H.-P."/>
            <person name="Eisen J.A."/>
        </authorList>
    </citation>
    <scope>NUCLEOTIDE SEQUENCE [LARGE SCALE GENOMIC DNA]</scope>
    <source>
        <strain evidence="4">ATCC BAA-1111 / DSM 21527 / NCTC 11395 / H</strain>
    </source>
</reference>
<feature type="transmembrane region" description="Helical" evidence="1">
    <location>
        <begin position="39"/>
        <end position="60"/>
    </location>
</feature>
<evidence type="ECO:0000259" key="2">
    <source>
        <dbReference type="Pfam" id="PF00487"/>
    </source>
</evidence>
<dbReference type="STRING" id="869212.Turpa_1866"/>
<dbReference type="PANTHER" id="PTHR19353:SF19">
    <property type="entry name" value="DELTA(5) FATTY ACID DESATURASE C-RELATED"/>
    <property type="match status" value="1"/>
</dbReference>